<keyword evidence="3 6" id="KW-0812">Transmembrane</keyword>
<name>A0A562XCL6_CAMHY</name>
<reference evidence="7 8" key="1">
    <citation type="submission" date="2019-07" db="EMBL/GenBank/DDBJ databases">
        <title>Rapid identification of Enteric Bacteria from Whole Genome Sequences (WGS) using Average Nucleotide Identity (ANI).</title>
        <authorList>
            <person name="Lane C."/>
        </authorList>
    </citation>
    <scope>NUCLEOTIDE SEQUENCE [LARGE SCALE GENOMIC DNA]</scope>
    <source>
        <strain evidence="7 8">D2411</strain>
    </source>
</reference>
<dbReference type="Pfam" id="PF01810">
    <property type="entry name" value="LysE"/>
    <property type="match status" value="1"/>
</dbReference>
<feature type="transmembrane region" description="Helical" evidence="6">
    <location>
        <begin position="139"/>
        <end position="164"/>
    </location>
</feature>
<evidence type="ECO:0000256" key="1">
    <source>
        <dbReference type="ARBA" id="ARBA00004651"/>
    </source>
</evidence>
<evidence type="ECO:0000256" key="3">
    <source>
        <dbReference type="ARBA" id="ARBA00022692"/>
    </source>
</evidence>
<sequence length="199" mass="22340">MDWLLFITTFWAISLLPGLNMTLALSLGMSVGYTKTLFMMAGATIRLGIVAFVCAVSVGAVLAKFPIFFQIFTIICAIYLLYLSYKMFLGSKFNLDEKAKDVSSKALFWQGFMSSVSNPKAWAFFTALFPLFIDSVSPFGIRLYMMIFVLMLIEIIDFNIYALGGVAFKKLLKTKAYLIERVSAVLIAIIAVMMIIERF</sequence>
<dbReference type="PANTHER" id="PTHR30086">
    <property type="entry name" value="ARGININE EXPORTER PROTEIN ARGO"/>
    <property type="match status" value="1"/>
</dbReference>
<dbReference type="PANTHER" id="PTHR30086:SF5">
    <property type="entry name" value="HOMOGENTISATE EXPORT PROTEIN"/>
    <property type="match status" value="1"/>
</dbReference>
<organism evidence="7 8">
    <name type="scientific">Campylobacter hyointestinalis</name>
    <dbReference type="NCBI Taxonomy" id="198"/>
    <lineage>
        <taxon>Bacteria</taxon>
        <taxon>Pseudomonadati</taxon>
        <taxon>Campylobacterota</taxon>
        <taxon>Epsilonproteobacteria</taxon>
        <taxon>Campylobacterales</taxon>
        <taxon>Campylobacteraceae</taxon>
        <taxon>Campylobacter</taxon>
    </lineage>
</organism>
<evidence type="ECO:0000256" key="2">
    <source>
        <dbReference type="ARBA" id="ARBA00022475"/>
    </source>
</evidence>
<dbReference type="EMBL" id="VOAP01000016">
    <property type="protein sequence ID" value="TWO19871.1"/>
    <property type="molecule type" value="Genomic_DNA"/>
</dbReference>
<feature type="transmembrane region" description="Helical" evidence="6">
    <location>
        <begin position="67"/>
        <end position="85"/>
    </location>
</feature>
<dbReference type="RefSeq" id="WP_147497472.1">
    <property type="nucleotide sequence ID" value="NZ_VOAP01000016.1"/>
</dbReference>
<evidence type="ECO:0000313" key="8">
    <source>
        <dbReference type="Proteomes" id="UP000321812"/>
    </source>
</evidence>
<feature type="transmembrane region" description="Helical" evidence="6">
    <location>
        <begin position="6"/>
        <end position="25"/>
    </location>
</feature>
<keyword evidence="4 6" id="KW-1133">Transmembrane helix</keyword>
<gene>
    <name evidence="7" type="ORF">YZ82_07230</name>
</gene>
<evidence type="ECO:0000256" key="6">
    <source>
        <dbReference type="SAM" id="Phobius"/>
    </source>
</evidence>
<dbReference type="GO" id="GO:0005886">
    <property type="term" value="C:plasma membrane"/>
    <property type="evidence" value="ECO:0007669"/>
    <property type="project" value="UniProtKB-SubCell"/>
</dbReference>
<dbReference type="Proteomes" id="UP000321812">
    <property type="component" value="Unassembled WGS sequence"/>
</dbReference>
<proteinExistence type="predicted"/>
<feature type="transmembrane region" description="Helical" evidence="6">
    <location>
        <begin position="37"/>
        <end position="61"/>
    </location>
</feature>
<keyword evidence="5 6" id="KW-0472">Membrane</keyword>
<comment type="caution">
    <text evidence="7">The sequence shown here is derived from an EMBL/GenBank/DDBJ whole genome shotgun (WGS) entry which is preliminary data.</text>
</comment>
<evidence type="ECO:0000256" key="5">
    <source>
        <dbReference type="ARBA" id="ARBA00023136"/>
    </source>
</evidence>
<dbReference type="InterPro" id="IPR001123">
    <property type="entry name" value="LeuE-type"/>
</dbReference>
<evidence type="ECO:0000256" key="4">
    <source>
        <dbReference type="ARBA" id="ARBA00022989"/>
    </source>
</evidence>
<protein>
    <submittedName>
        <fullName evidence="7">LysE family translocator</fullName>
    </submittedName>
</protein>
<feature type="transmembrane region" description="Helical" evidence="6">
    <location>
        <begin position="176"/>
        <end position="196"/>
    </location>
</feature>
<dbReference type="AlphaFoldDB" id="A0A562XCL6"/>
<keyword evidence="2" id="KW-1003">Cell membrane</keyword>
<evidence type="ECO:0000313" key="7">
    <source>
        <dbReference type="EMBL" id="TWO19871.1"/>
    </source>
</evidence>
<accession>A0A562XCL6</accession>
<feature type="transmembrane region" description="Helical" evidence="6">
    <location>
        <begin position="106"/>
        <end position="133"/>
    </location>
</feature>
<comment type="subcellular location">
    <subcellularLocation>
        <location evidence="1">Cell membrane</location>
        <topology evidence="1">Multi-pass membrane protein</topology>
    </subcellularLocation>
</comment>
<dbReference type="GO" id="GO:0042970">
    <property type="term" value="F:homoserine transmembrane transporter activity"/>
    <property type="evidence" value="ECO:0007669"/>
    <property type="project" value="TreeGrafter"/>
</dbReference>